<reference evidence="1 2" key="1">
    <citation type="submission" date="2020-03" db="EMBL/GenBank/DDBJ databases">
        <title>Spirochaetal bacteria isolated from arthropods constitute a novel genus Entomospira genus novum within the order Spirochaetales.</title>
        <authorList>
            <person name="Grana-Miraglia L."/>
            <person name="Sikutova S."/>
            <person name="Fingerle V."/>
            <person name="Sing A."/>
            <person name="Castillo-Ramirez S."/>
            <person name="Margos G."/>
            <person name="Rudolf I."/>
        </authorList>
    </citation>
    <scope>NUCLEOTIDE SEQUENCE [LARGE SCALE GENOMIC DNA]</scope>
    <source>
        <strain evidence="1 2">BR193</strain>
    </source>
</reference>
<evidence type="ECO:0000313" key="2">
    <source>
        <dbReference type="Proteomes" id="UP000711995"/>
    </source>
</evidence>
<dbReference type="Proteomes" id="UP000711995">
    <property type="component" value="Unassembled WGS sequence"/>
</dbReference>
<comment type="caution">
    <text evidence="1">The sequence shown here is derived from an EMBL/GenBank/DDBJ whole genome shotgun (WGS) entry which is preliminary data.</text>
</comment>
<name>A0A968GAL7_9SPIO</name>
<dbReference type="NCBIfam" id="NF046040">
    <property type="entry name" value="RelB_antitoxin"/>
    <property type="match status" value="1"/>
</dbReference>
<gene>
    <name evidence="1" type="ORF">HCT14_08570</name>
</gene>
<keyword evidence="2" id="KW-1185">Reference proteome</keyword>
<dbReference type="Pfam" id="PF19807">
    <property type="entry name" value="DUF6290"/>
    <property type="match status" value="1"/>
</dbReference>
<dbReference type="InterPro" id="IPR046257">
    <property type="entry name" value="DUF6290"/>
</dbReference>
<proteinExistence type="predicted"/>
<dbReference type="AlphaFoldDB" id="A0A968GAL7"/>
<protein>
    <submittedName>
        <fullName evidence="1">CopG family transcriptional regulator</fullName>
    </submittedName>
</protein>
<dbReference type="EMBL" id="JAATLJ010000005">
    <property type="protein sequence ID" value="NIZ41562.1"/>
    <property type="molecule type" value="Genomic_DNA"/>
</dbReference>
<evidence type="ECO:0000313" key="1">
    <source>
        <dbReference type="EMBL" id="NIZ41562.1"/>
    </source>
</evidence>
<sequence length="73" mass="8648">MTISIRFNDDEAQLIKQYAKHKKITVSQMMRNSILAELEDEYDLDAYQQAMRAYKEESVTHSHDEVKKLLDLE</sequence>
<dbReference type="RefSeq" id="WP_167701184.1">
    <property type="nucleotide sequence ID" value="NZ_CP118178.1"/>
</dbReference>
<accession>A0A968GAL7</accession>
<organism evidence="1 2">
    <name type="scientific">Entomospira entomophila</name>
    <dbReference type="NCBI Taxonomy" id="2719988"/>
    <lineage>
        <taxon>Bacteria</taxon>
        <taxon>Pseudomonadati</taxon>
        <taxon>Spirochaetota</taxon>
        <taxon>Spirochaetia</taxon>
        <taxon>Spirochaetales</taxon>
        <taxon>Spirochaetaceae</taxon>
        <taxon>Entomospira</taxon>
    </lineage>
</organism>